<organism evidence="7 8">
    <name type="scientific">Gossypium davidsonii</name>
    <name type="common">Davidson's cotton</name>
    <name type="synonym">Gossypium klotzschianum subsp. davidsonii</name>
    <dbReference type="NCBI Taxonomy" id="34287"/>
    <lineage>
        <taxon>Eukaryota</taxon>
        <taxon>Viridiplantae</taxon>
        <taxon>Streptophyta</taxon>
        <taxon>Embryophyta</taxon>
        <taxon>Tracheophyta</taxon>
        <taxon>Spermatophyta</taxon>
        <taxon>Magnoliopsida</taxon>
        <taxon>eudicotyledons</taxon>
        <taxon>Gunneridae</taxon>
        <taxon>Pentapetalae</taxon>
        <taxon>rosids</taxon>
        <taxon>malvids</taxon>
        <taxon>Malvales</taxon>
        <taxon>Malvaceae</taxon>
        <taxon>Malvoideae</taxon>
        <taxon>Gossypium</taxon>
    </lineage>
</organism>
<dbReference type="FunFam" id="3.30.70.2740:FF:000002">
    <property type="entry name" value="D-2-hydroxyglutarate dehydrogenase mitochondrial"/>
    <property type="match status" value="1"/>
</dbReference>
<dbReference type="GO" id="GO:0005739">
    <property type="term" value="C:mitochondrion"/>
    <property type="evidence" value="ECO:0007669"/>
    <property type="project" value="TreeGrafter"/>
</dbReference>
<dbReference type="Pfam" id="PF02913">
    <property type="entry name" value="FAD-oxidase_C"/>
    <property type="match status" value="1"/>
</dbReference>
<name>A0A7J8SQ57_GOSDV</name>
<dbReference type="InterPro" id="IPR016164">
    <property type="entry name" value="FAD-linked_Oxase-like_C"/>
</dbReference>
<dbReference type="PANTHER" id="PTHR43716">
    <property type="entry name" value="D-2-HYDROXYGLUTARATE DEHYDROGENASE, MITOCHONDRIAL"/>
    <property type="match status" value="1"/>
</dbReference>
<dbReference type="Gene3D" id="1.10.45.10">
    <property type="entry name" value="Vanillyl-alcohol Oxidase, Chain A, domain 4"/>
    <property type="match status" value="1"/>
</dbReference>
<keyword evidence="8" id="KW-1185">Reference proteome</keyword>
<proteinExistence type="inferred from homology"/>
<dbReference type="InterPro" id="IPR004113">
    <property type="entry name" value="FAD-bd_oxidored_4_C"/>
</dbReference>
<sequence>MMVVGESNSMDVSCMCRRVSKNAEAVGGLEKLEAFLLSSMEGGLISDGVLAQDINQASSFWRIREGVPEALMKAGAVYKYDLSLPVKKMYDLVDDMRIRLGDLAKVVGYGHLGDGNLHLNVSAPEYDDKILEQIEPYVYEWTSKHRGSISAEHGLGLMKANKIYYSKSAETVQTMASIKKLLDPNGILNPYKVLPHSLNS</sequence>
<reference evidence="7 8" key="1">
    <citation type="journal article" date="2019" name="Genome Biol. Evol.">
        <title>Insights into the evolution of the New World diploid cottons (Gossypium, subgenus Houzingenia) based on genome sequencing.</title>
        <authorList>
            <person name="Grover C.E."/>
            <person name="Arick M.A. 2nd"/>
            <person name="Thrash A."/>
            <person name="Conover J.L."/>
            <person name="Sanders W.S."/>
            <person name="Peterson D.G."/>
            <person name="Frelichowski J.E."/>
            <person name="Scheffler J.A."/>
            <person name="Scheffler B.E."/>
            <person name="Wendel J.F."/>
        </authorList>
    </citation>
    <scope>NUCLEOTIDE SEQUENCE [LARGE SCALE GENOMIC DNA]</scope>
    <source>
        <strain evidence="7">27</strain>
        <tissue evidence="7">Leaf</tissue>
    </source>
</reference>
<accession>A0A7J8SQ57</accession>
<comment type="cofactor">
    <cofactor evidence="1">
        <name>FAD</name>
        <dbReference type="ChEBI" id="CHEBI:57692"/>
    </cofactor>
</comment>
<protein>
    <recommendedName>
        <fullName evidence="6">FAD-binding oxidoreductase/transferase type 4 C-terminal domain-containing protein</fullName>
    </recommendedName>
</protein>
<dbReference type="FunFam" id="1.10.45.10:FF:000001">
    <property type="entry name" value="D-lactate dehydrogenase mitochondrial"/>
    <property type="match status" value="1"/>
</dbReference>
<dbReference type="SUPFAM" id="SSF55103">
    <property type="entry name" value="FAD-linked oxidases, C-terminal domain"/>
    <property type="match status" value="1"/>
</dbReference>
<dbReference type="Gene3D" id="3.30.70.2740">
    <property type="match status" value="1"/>
</dbReference>
<evidence type="ECO:0000313" key="7">
    <source>
        <dbReference type="EMBL" id="MBA0628247.1"/>
    </source>
</evidence>
<keyword evidence="4" id="KW-0274">FAD</keyword>
<dbReference type="InterPro" id="IPR016171">
    <property type="entry name" value="Vanillyl_alc_oxidase_C-sub2"/>
</dbReference>
<dbReference type="AlphaFoldDB" id="A0A7J8SQ57"/>
<evidence type="ECO:0000256" key="5">
    <source>
        <dbReference type="ARBA" id="ARBA00023002"/>
    </source>
</evidence>
<evidence type="ECO:0000259" key="6">
    <source>
        <dbReference type="Pfam" id="PF02913"/>
    </source>
</evidence>
<keyword evidence="3" id="KW-0285">Flavoprotein</keyword>
<dbReference type="Gene3D" id="3.30.70.2190">
    <property type="match status" value="1"/>
</dbReference>
<keyword evidence="5" id="KW-0560">Oxidoreductase</keyword>
<dbReference type="GO" id="GO:0016491">
    <property type="term" value="F:oxidoreductase activity"/>
    <property type="evidence" value="ECO:0007669"/>
    <property type="project" value="UniProtKB-KW"/>
</dbReference>
<dbReference type="Proteomes" id="UP000593561">
    <property type="component" value="Unassembled WGS sequence"/>
</dbReference>
<dbReference type="EMBL" id="JABFAC010000011">
    <property type="protein sequence ID" value="MBA0628247.1"/>
    <property type="molecule type" value="Genomic_DNA"/>
</dbReference>
<gene>
    <name evidence="7" type="ORF">Godav_023010</name>
</gene>
<feature type="domain" description="FAD-binding oxidoreductase/transferase type 4 C-terminal" evidence="6">
    <location>
        <begin position="30"/>
        <end position="193"/>
    </location>
</feature>
<dbReference type="InterPro" id="IPR051264">
    <property type="entry name" value="FAD-oxidored/transferase_4"/>
</dbReference>
<evidence type="ECO:0000256" key="2">
    <source>
        <dbReference type="ARBA" id="ARBA00008000"/>
    </source>
</evidence>
<comment type="similarity">
    <text evidence="2">Belongs to the FAD-binding oxidoreductase/transferase type 4 family.</text>
</comment>
<evidence type="ECO:0000256" key="1">
    <source>
        <dbReference type="ARBA" id="ARBA00001974"/>
    </source>
</evidence>
<dbReference type="PANTHER" id="PTHR43716:SF1">
    <property type="entry name" value="D-2-HYDROXYGLUTARATE DEHYDROGENASE, MITOCHONDRIAL"/>
    <property type="match status" value="1"/>
</dbReference>
<evidence type="ECO:0000256" key="3">
    <source>
        <dbReference type="ARBA" id="ARBA00022630"/>
    </source>
</evidence>
<evidence type="ECO:0000313" key="8">
    <source>
        <dbReference type="Proteomes" id="UP000593561"/>
    </source>
</evidence>
<evidence type="ECO:0000256" key="4">
    <source>
        <dbReference type="ARBA" id="ARBA00022827"/>
    </source>
</evidence>
<dbReference type="GO" id="GO:0050660">
    <property type="term" value="F:flavin adenine dinucleotide binding"/>
    <property type="evidence" value="ECO:0007669"/>
    <property type="project" value="InterPro"/>
</dbReference>
<comment type="caution">
    <text evidence="7">The sequence shown here is derived from an EMBL/GenBank/DDBJ whole genome shotgun (WGS) entry which is preliminary data.</text>
</comment>